<dbReference type="AlphaFoldDB" id="A0A8S9ZG30"/>
<evidence type="ECO:0000313" key="1">
    <source>
        <dbReference type="EMBL" id="KAF7632248.1"/>
    </source>
</evidence>
<dbReference type="EMBL" id="JABEBT010000108">
    <property type="protein sequence ID" value="KAF7632248.1"/>
    <property type="molecule type" value="Genomic_DNA"/>
</dbReference>
<proteinExistence type="predicted"/>
<protein>
    <submittedName>
        <fullName evidence="1">Uncharacterized protein</fullName>
    </submittedName>
</protein>
<evidence type="ECO:0000313" key="2">
    <source>
        <dbReference type="Proteomes" id="UP000605970"/>
    </source>
</evidence>
<reference evidence="1" key="1">
    <citation type="journal article" date="2020" name="Ecol. Evol.">
        <title>Genome structure and content of the rice root-knot nematode (Meloidogyne graminicola).</title>
        <authorList>
            <person name="Phan N.T."/>
            <person name="Danchin E.G.J."/>
            <person name="Klopp C."/>
            <person name="Perfus-Barbeoch L."/>
            <person name="Kozlowski D.K."/>
            <person name="Koutsovoulos G.D."/>
            <person name="Lopez-Roques C."/>
            <person name="Bouchez O."/>
            <person name="Zahm M."/>
            <person name="Besnard G."/>
            <person name="Bellafiore S."/>
        </authorList>
    </citation>
    <scope>NUCLEOTIDE SEQUENCE</scope>
    <source>
        <strain evidence="1">VN-18</strain>
    </source>
</reference>
<dbReference type="Proteomes" id="UP000605970">
    <property type="component" value="Unassembled WGS sequence"/>
</dbReference>
<sequence>MYIYRIFYLKNFRYSPKRKIINQKLTGNKYKNMR</sequence>
<organism evidence="1 2">
    <name type="scientific">Meloidogyne graminicola</name>
    <dbReference type="NCBI Taxonomy" id="189291"/>
    <lineage>
        <taxon>Eukaryota</taxon>
        <taxon>Metazoa</taxon>
        <taxon>Ecdysozoa</taxon>
        <taxon>Nematoda</taxon>
        <taxon>Chromadorea</taxon>
        <taxon>Rhabditida</taxon>
        <taxon>Tylenchina</taxon>
        <taxon>Tylenchomorpha</taxon>
        <taxon>Tylenchoidea</taxon>
        <taxon>Meloidogynidae</taxon>
        <taxon>Meloidogyninae</taxon>
        <taxon>Meloidogyne</taxon>
    </lineage>
</organism>
<comment type="caution">
    <text evidence="1">The sequence shown here is derived from an EMBL/GenBank/DDBJ whole genome shotgun (WGS) entry which is preliminary data.</text>
</comment>
<name>A0A8S9ZG30_9BILA</name>
<gene>
    <name evidence="1" type="ORF">Mgra_00008366</name>
</gene>
<keyword evidence="2" id="KW-1185">Reference proteome</keyword>
<accession>A0A8S9ZG30</accession>